<keyword evidence="4" id="KW-1185">Reference proteome</keyword>
<proteinExistence type="predicted"/>
<feature type="region of interest" description="Disordered" evidence="2">
    <location>
        <begin position="214"/>
        <end position="237"/>
    </location>
</feature>
<organism evidence="3 4">
    <name type="scientific">Papaver somniferum</name>
    <name type="common">Opium poppy</name>
    <dbReference type="NCBI Taxonomy" id="3469"/>
    <lineage>
        <taxon>Eukaryota</taxon>
        <taxon>Viridiplantae</taxon>
        <taxon>Streptophyta</taxon>
        <taxon>Embryophyta</taxon>
        <taxon>Tracheophyta</taxon>
        <taxon>Spermatophyta</taxon>
        <taxon>Magnoliopsida</taxon>
        <taxon>Ranunculales</taxon>
        <taxon>Papaveraceae</taxon>
        <taxon>Papaveroideae</taxon>
        <taxon>Papaver</taxon>
    </lineage>
</organism>
<name>A0A4Y7KX79_PAPSO</name>
<sequence>MAATTTSRMFQNNNEISRQEIQGAIAKAVELRALHASLMQNNNTNNSPANLRVYPTSASPSIFRHSSQLSSQEYPVFTPSYEEDPLPGYQQIQLNSQVLSENWDGFGLERGVDEDETDYISDYKKEPSLRNTLSPSSFNRMNPTFEDHKSFASSCTNHLTVLQSSPNIDIFKSSRRIASEEIKSVTTCNRCKPATISTEAEIYNNNMIINNSKSSSNLPPVSDSHSLSHQSSQTKNKGQILTRLFAKLKKKNKSEKSPNRAESEDMSQMFKELGIMSVESLKKELLEANENKTAALMEVAEMKSSLGELKQKLEYLENYCEELKNALKQTVQGRETQVSELSGGGVHSKRGKSIEISREDFMPVSHEAMVEGFLQIVSEARLSVKHFCKTLVSQIEETDSNLMDKLNLLLQPYKLNLNSRYSKSVLYHLEALINQSLYQDFENCVFQKNGTPKVLDPNKQRKAQFSSFVALRNLSWNEVLRKGTKYYSEEFSKFCDQKMSCIISTLNWSRPWPEQLLQSFFVSAKCIWLLHLLAFSFSPPISILRVDENRNFDSHFMEDILMERQKLQQSPVKVKIMVMPGFYVQDKILKSKVICGHEL</sequence>
<dbReference type="EMBL" id="CM010723">
    <property type="protein sequence ID" value="RZC77397.1"/>
    <property type="molecule type" value="Genomic_DNA"/>
</dbReference>
<dbReference type="InterPro" id="IPR042316">
    <property type="entry name" value="IRKI-like"/>
</dbReference>
<protein>
    <recommendedName>
        <fullName evidence="5">IRK-interacting protein</fullName>
    </recommendedName>
</protein>
<evidence type="ECO:0000313" key="3">
    <source>
        <dbReference type="EMBL" id="RZC77397.1"/>
    </source>
</evidence>
<dbReference type="OMA" id="LEPHICP"/>
<reference evidence="3 4" key="1">
    <citation type="journal article" date="2018" name="Science">
        <title>The opium poppy genome and morphinan production.</title>
        <authorList>
            <person name="Guo L."/>
            <person name="Winzer T."/>
            <person name="Yang X."/>
            <person name="Li Y."/>
            <person name="Ning Z."/>
            <person name="He Z."/>
            <person name="Teodor R."/>
            <person name="Lu Y."/>
            <person name="Bowser T.A."/>
            <person name="Graham I.A."/>
            <person name="Ye K."/>
        </authorList>
    </citation>
    <scope>NUCLEOTIDE SEQUENCE [LARGE SCALE GENOMIC DNA]</scope>
    <source>
        <strain evidence="4">cv. HN1</strain>
        <tissue evidence="3">Leaves</tissue>
    </source>
</reference>
<keyword evidence="1" id="KW-0175">Coiled coil</keyword>
<feature type="coiled-coil region" evidence="1">
    <location>
        <begin position="278"/>
        <end position="329"/>
    </location>
</feature>
<evidence type="ECO:0000313" key="4">
    <source>
        <dbReference type="Proteomes" id="UP000316621"/>
    </source>
</evidence>
<accession>A0A4Y7KX79</accession>
<evidence type="ECO:0008006" key="5">
    <source>
        <dbReference type="Google" id="ProtNLM"/>
    </source>
</evidence>
<evidence type="ECO:0000256" key="2">
    <source>
        <dbReference type="SAM" id="MobiDB-lite"/>
    </source>
</evidence>
<gene>
    <name evidence="3" type="ORF">C5167_001800</name>
</gene>
<dbReference type="PANTHER" id="PTHR31029">
    <property type="entry name" value="CYCLIN-DEPENDENT KINASE-LIKE PROTEIN"/>
    <property type="match status" value="1"/>
</dbReference>
<dbReference type="OrthoDB" id="785851at2759"/>
<feature type="compositionally biased region" description="Low complexity" evidence="2">
    <location>
        <begin position="214"/>
        <end position="233"/>
    </location>
</feature>
<dbReference type="AlphaFoldDB" id="A0A4Y7KX79"/>
<dbReference type="Gramene" id="RZC77397">
    <property type="protein sequence ID" value="RZC77397"/>
    <property type="gene ID" value="C5167_001800"/>
</dbReference>
<evidence type="ECO:0000256" key="1">
    <source>
        <dbReference type="SAM" id="Coils"/>
    </source>
</evidence>
<dbReference type="Proteomes" id="UP000316621">
    <property type="component" value="Chromosome 9"/>
</dbReference>
<dbReference type="PANTHER" id="PTHR31029:SF3">
    <property type="entry name" value="IRK-INTERACTING PROTEIN"/>
    <property type="match status" value="1"/>
</dbReference>